<sequence>MSNLRSLVSFGEFFIDWSMDWSWELCCAADCCPSYRCASCAPLKRICKAEHWSMDLKGVLGFLFSPCGAANKVVTKNSKPL</sequence>
<proteinExistence type="predicted"/>
<name>A0AAV2FII8_9ROSI</name>
<evidence type="ECO:0000313" key="1">
    <source>
        <dbReference type="EMBL" id="CAL1397450.1"/>
    </source>
</evidence>
<reference evidence="1 2" key="1">
    <citation type="submission" date="2024-04" db="EMBL/GenBank/DDBJ databases">
        <authorList>
            <person name="Fracassetti M."/>
        </authorList>
    </citation>
    <scope>NUCLEOTIDE SEQUENCE [LARGE SCALE GENOMIC DNA]</scope>
</reference>
<dbReference type="Proteomes" id="UP001497516">
    <property type="component" value="Chromosome 6"/>
</dbReference>
<protein>
    <submittedName>
        <fullName evidence="1">Uncharacterized protein</fullName>
    </submittedName>
</protein>
<dbReference type="AlphaFoldDB" id="A0AAV2FII8"/>
<keyword evidence="2" id="KW-1185">Reference proteome</keyword>
<accession>A0AAV2FII8</accession>
<gene>
    <name evidence="1" type="ORF">LTRI10_LOCUS37749</name>
</gene>
<evidence type="ECO:0000313" key="2">
    <source>
        <dbReference type="Proteomes" id="UP001497516"/>
    </source>
</evidence>
<dbReference type="EMBL" id="OZ034819">
    <property type="protein sequence ID" value="CAL1397450.1"/>
    <property type="molecule type" value="Genomic_DNA"/>
</dbReference>
<organism evidence="1 2">
    <name type="scientific">Linum trigynum</name>
    <dbReference type="NCBI Taxonomy" id="586398"/>
    <lineage>
        <taxon>Eukaryota</taxon>
        <taxon>Viridiplantae</taxon>
        <taxon>Streptophyta</taxon>
        <taxon>Embryophyta</taxon>
        <taxon>Tracheophyta</taxon>
        <taxon>Spermatophyta</taxon>
        <taxon>Magnoliopsida</taxon>
        <taxon>eudicotyledons</taxon>
        <taxon>Gunneridae</taxon>
        <taxon>Pentapetalae</taxon>
        <taxon>rosids</taxon>
        <taxon>fabids</taxon>
        <taxon>Malpighiales</taxon>
        <taxon>Linaceae</taxon>
        <taxon>Linum</taxon>
    </lineage>
</organism>